<name>A0ABN6MXC6_9BACT</name>
<evidence type="ECO:0000313" key="3">
    <source>
        <dbReference type="EMBL" id="BDG05236.1"/>
    </source>
</evidence>
<evidence type="ECO:0000256" key="1">
    <source>
        <dbReference type="ARBA" id="ARBA00022729"/>
    </source>
</evidence>
<gene>
    <name evidence="3" type="ORF">AMOR_42320</name>
</gene>
<feature type="chain" id="PRO_5046372979" description="Cytochrome c family protein" evidence="2">
    <location>
        <begin position="18"/>
        <end position="857"/>
    </location>
</feature>
<dbReference type="PANTHER" id="PTHR35038">
    <property type="entry name" value="DISSIMILATORY SULFITE REDUCTASE SIRA"/>
    <property type="match status" value="1"/>
</dbReference>
<keyword evidence="4" id="KW-1185">Reference proteome</keyword>
<dbReference type="Pfam" id="PF11783">
    <property type="entry name" value="Cytochrome_cB"/>
    <property type="match status" value="2"/>
</dbReference>
<dbReference type="EMBL" id="AP025591">
    <property type="protein sequence ID" value="BDG05236.1"/>
    <property type="molecule type" value="Genomic_DNA"/>
</dbReference>
<evidence type="ECO:0008006" key="5">
    <source>
        <dbReference type="Google" id="ProtNLM"/>
    </source>
</evidence>
<dbReference type="InterPro" id="IPR051829">
    <property type="entry name" value="Multiheme_Cytochr_ET"/>
</dbReference>
<accession>A0ABN6MXC6</accession>
<dbReference type="PROSITE" id="PS51257">
    <property type="entry name" value="PROKAR_LIPOPROTEIN"/>
    <property type="match status" value="1"/>
</dbReference>
<dbReference type="RefSeq" id="WP_248353841.1">
    <property type="nucleotide sequence ID" value="NZ_AP025591.1"/>
</dbReference>
<organism evidence="3 4">
    <name type="scientific">Anaeromyxobacter oryzae</name>
    <dbReference type="NCBI Taxonomy" id="2918170"/>
    <lineage>
        <taxon>Bacteria</taxon>
        <taxon>Pseudomonadati</taxon>
        <taxon>Myxococcota</taxon>
        <taxon>Myxococcia</taxon>
        <taxon>Myxococcales</taxon>
        <taxon>Cystobacterineae</taxon>
        <taxon>Anaeromyxobacteraceae</taxon>
        <taxon>Anaeromyxobacter</taxon>
    </lineage>
</organism>
<evidence type="ECO:0000256" key="2">
    <source>
        <dbReference type="SAM" id="SignalP"/>
    </source>
</evidence>
<dbReference type="CDD" id="cd08168">
    <property type="entry name" value="Cytochrom_C3"/>
    <property type="match status" value="1"/>
</dbReference>
<reference evidence="4" key="1">
    <citation type="journal article" date="2022" name="Int. J. Syst. Evol. Microbiol.">
        <title>Anaeromyxobacter oryzae sp. nov., Anaeromyxobacter diazotrophicus sp. nov. and Anaeromyxobacter paludicola sp. nov., isolated from paddy soils.</title>
        <authorList>
            <person name="Itoh H."/>
            <person name="Xu Z."/>
            <person name="Mise K."/>
            <person name="Masuda Y."/>
            <person name="Ushijima N."/>
            <person name="Hayakawa C."/>
            <person name="Shiratori Y."/>
            <person name="Senoo K."/>
        </authorList>
    </citation>
    <scope>NUCLEOTIDE SEQUENCE [LARGE SCALE GENOMIC DNA]</scope>
    <source>
        <strain evidence="4">Red232</strain>
    </source>
</reference>
<dbReference type="InterPro" id="IPR024673">
    <property type="entry name" value="Octahem_Cyt_c"/>
</dbReference>
<feature type="signal peptide" evidence="2">
    <location>
        <begin position="1"/>
        <end position="17"/>
    </location>
</feature>
<evidence type="ECO:0000313" key="4">
    <source>
        <dbReference type="Proteomes" id="UP001162891"/>
    </source>
</evidence>
<dbReference type="SUPFAM" id="SSF48695">
    <property type="entry name" value="Multiheme cytochromes"/>
    <property type="match status" value="2"/>
</dbReference>
<proteinExistence type="predicted"/>
<sequence length="857" mass="87978">MSRISLAVALMSAIVAAGCGGSGTSSGSGEGRGVQDGTFTLTVQNGQAGPALQITGGKVYTDDLTIECGAGVAAQRCSAAFPLGTTVVLKASPAAPNLFLGWAGDCSGEGDCTLAGNADKYVVASFGAERTGHPNWTDGLVHGPKAADWLANAPGALDCRTCHGPSLQGQGLAPSCSSCHAGRPHVQVASATMTTGPAVTAACIKCHEAEADQLLGSNHFTWLGSSNLVGKTTPSSIGKRNVINNFCVATASNEARCMQCHPSYSSAPVKDPATGAIAPNTGPMYLWTANAAVDKGRIDCLVCHASLGTSRYVKGPAGFGQPWVANDGACFPSCAANQICSTKDSAGNPWSDGKAYCRAPVAATEIVPALQAAANSVGATQRANCGFCHFTAGGGDNVKMGDLGSALTSPTADVDVHMGSQASYAPRRCADCHESGSHTLRGTGLSIPVDDEGRLTCTDCHSGIHAPAHSDPAYTAHADFIACQTCHIPTFSRTQYTKVNWDWQTAADKQACQGVAGCVGFGSLTYPAGNAQSGAIAGVGGEAPKGHDPVTQGYDWKKGVSTYATNVTPTYRWIAPASAQQGTHETTARDGLLGSGTVDDPFRLADLLPPPAPVLAGWKIAPFKRMTGRSPAFADASAMIVPHVFGSDSLWQNDLRGYPVVANTLGSAGNPWTQAKADAIWTGVNNYGAAVGGQLGQPVAKAAGGQMTRDASGLVTVNTIADLPATLPATLYLVGAEAAFPSGVKAVTKTGPRQLTYPETIPYTANPGASPPITLPALPATSTAFVAFYPELAATDWRWAYTVMYINLNHEVAPVTTALTCSSCHPSLGGSVDTSRMKDLYGLQAGGCTDPMDCKKR</sequence>
<dbReference type="Gene3D" id="3.90.10.10">
    <property type="entry name" value="Cytochrome C3"/>
    <property type="match status" value="1"/>
</dbReference>
<dbReference type="InterPro" id="IPR036280">
    <property type="entry name" value="Multihaem_cyt_sf"/>
</dbReference>
<dbReference type="PANTHER" id="PTHR35038:SF5">
    <property type="entry name" value="CYTOCHROME C-TYPE PROTEIN NRFB"/>
    <property type="match status" value="1"/>
</dbReference>
<keyword evidence="1 2" id="KW-0732">Signal</keyword>
<protein>
    <recommendedName>
        <fullName evidence="5">Cytochrome c family protein</fullName>
    </recommendedName>
</protein>
<dbReference type="Proteomes" id="UP001162891">
    <property type="component" value="Chromosome"/>
</dbReference>